<evidence type="ECO:0000313" key="2">
    <source>
        <dbReference type="EMBL" id="AQX00738.1"/>
    </source>
</evidence>
<dbReference type="AlphaFoldDB" id="A0AAU8V7V5"/>
<dbReference type="KEGG" id="een:BBD30_09980"/>
<accession>A0AAU8V7V5</accession>
<proteinExistence type="predicted"/>
<dbReference type="EMBL" id="CP016374">
    <property type="protein sequence ID" value="AQX00738.1"/>
    <property type="molecule type" value="Genomic_DNA"/>
</dbReference>
<protein>
    <submittedName>
        <fullName evidence="2">Glycosyltransferase</fullName>
    </submittedName>
</protein>
<dbReference type="Proteomes" id="UP000190848">
    <property type="component" value="Chromosome"/>
</dbReference>
<gene>
    <name evidence="2" type="ORF">BBD32_04290</name>
</gene>
<organism evidence="2 3">
    <name type="scientific">Elizabethkingia anophelis</name>
    <dbReference type="NCBI Taxonomy" id="1117645"/>
    <lineage>
        <taxon>Bacteria</taxon>
        <taxon>Pseudomonadati</taxon>
        <taxon>Bacteroidota</taxon>
        <taxon>Flavobacteriia</taxon>
        <taxon>Flavobacteriales</taxon>
        <taxon>Weeksellaceae</taxon>
        <taxon>Elizabethkingia</taxon>
    </lineage>
</organism>
<dbReference type="Pfam" id="PF08759">
    <property type="entry name" value="GT-D"/>
    <property type="match status" value="1"/>
</dbReference>
<dbReference type="RefSeq" id="WP_047034279.1">
    <property type="nucleotide sequence ID" value="NZ_CP016372.1"/>
</dbReference>
<name>A0AAU8V7V5_9FLAO</name>
<evidence type="ECO:0000313" key="3">
    <source>
        <dbReference type="Proteomes" id="UP000190848"/>
    </source>
</evidence>
<sequence>MNIFEKFLNKIDWIYNVNMSKQIRRETKVNILNFYESVDLLIAKKASLARFGDGEFTLMLNGEFLYKKNTSLRFQKANPSLKQRMKEILKDKDISKYNLELAIPGFLNDLDEAALVPETYHFWTNYLYNLQYKITGLLRKDYTYVDSLISRFYMDDKDKDKNKIQKKVDKLKELWDGESLLIVEGEGSRLGFNNDLFDNSLGIQRILCPNNDAFDYYDEILQAALKYGKDKMIIIALGPTATVLAYDIAKSGLRALDLGHIDIEYQWFLMGAQQKVAVKGKVVTEAPDFMTQNNNEEKNTNLADSEVLYRIKAINNKL</sequence>
<dbReference type="InterPro" id="IPR014869">
    <property type="entry name" value="GT-D"/>
</dbReference>
<reference evidence="2 3" key="1">
    <citation type="submission" date="2016-07" db="EMBL/GenBank/DDBJ databases">
        <title>Revisiting the taxonomy of the Elizabethkingia Genus using Whole-Genome Sequencing, Optical Mapping, and MALDI-TOF, along with proposal of three novel Elizabethkingia species: Elizabethkingia bruuniana sp. nov., Elizabethkingia ursingii sp. nov., and Elizabethkingia occulta sp. nov.</title>
        <authorList>
            <person name="Nicholson A.C."/>
        </authorList>
    </citation>
    <scope>NUCLEOTIDE SEQUENCE [LARGE SCALE GENOMIC DNA]</scope>
    <source>
        <strain evidence="2 3">F3201</strain>
    </source>
</reference>
<evidence type="ECO:0000259" key="1">
    <source>
        <dbReference type="Pfam" id="PF08759"/>
    </source>
</evidence>
<feature type="domain" description="Glycosyltransferase GT-D fold" evidence="1">
    <location>
        <begin position="48"/>
        <end position="285"/>
    </location>
</feature>